<dbReference type="AlphaFoldDB" id="A0A8C4Y6G3"/>
<dbReference type="FunFam" id="2.30.29.30:FF:000261">
    <property type="entry name" value="Epidermal growth factor receptor kinase substrate 8-like protein 1"/>
    <property type="match status" value="1"/>
</dbReference>
<dbReference type="Ensembl" id="ENSGEVT00005021889.1">
    <property type="protein sequence ID" value="ENSGEVP00005020840.1"/>
    <property type="gene ID" value="ENSGEVG00005014789.1"/>
</dbReference>
<dbReference type="InterPro" id="IPR039801">
    <property type="entry name" value="EPS8-like"/>
</dbReference>
<dbReference type="GO" id="GO:0035023">
    <property type="term" value="P:regulation of Rho protein signal transduction"/>
    <property type="evidence" value="ECO:0007669"/>
    <property type="project" value="TreeGrafter"/>
</dbReference>
<dbReference type="InterPro" id="IPR013625">
    <property type="entry name" value="PTB"/>
</dbReference>
<dbReference type="InterPro" id="IPR011993">
    <property type="entry name" value="PH-like_dom_sf"/>
</dbReference>
<keyword evidence="3" id="KW-1185">Reference proteome</keyword>
<dbReference type="GO" id="GO:1900029">
    <property type="term" value="P:positive regulation of ruffle assembly"/>
    <property type="evidence" value="ECO:0007669"/>
    <property type="project" value="TreeGrafter"/>
</dbReference>
<organism evidence="2 3">
    <name type="scientific">Gopherus evgoodei</name>
    <name type="common">Goodes thornscrub tortoise</name>
    <dbReference type="NCBI Taxonomy" id="1825980"/>
    <lineage>
        <taxon>Eukaryota</taxon>
        <taxon>Metazoa</taxon>
        <taxon>Chordata</taxon>
        <taxon>Craniata</taxon>
        <taxon>Vertebrata</taxon>
        <taxon>Euteleostomi</taxon>
        <taxon>Archelosauria</taxon>
        <taxon>Testudinata</taxon>
        <taxon>Testudines</taxon>
        <taxon>Cryptodira</taxon>
        <taxon>Durocryptodira</taxon>
        <taxon>Testudinoidea</taxon>
        <taxon>Testudinidae</taxon>
        <taxon>Gopherus</taxon>
    </lineage>
</organism>
<dbReference type="OrthoDB" id="4680325at2759"/>
<evidence type="ECO:0000259" key="1">
    <source>
        <dbReference type="Pfam" id="PF08416"/>
    </source>
</evidence>
<dbReference type="Proteomes" id="UP000694390">
    <property type="component" value="Unassembled WGS sequence"/>
</dbReference>
<dbReference type="PANTHER" id="PTHR12287:SF19">
    <property type="entry name" value="EPIDERMAL GROWTH FACTOR RECEPTOR KINASE SUBSTRATE 8-LIKE PROTEIN 1"/>
    <property type="match status" value="1"/>
</dbReference>
<name>A0A8C4Y6G3_9SAUR</name>
<feature type="domain" description="PTB" evidence="1">
    <location>
        <begin position="43"/>
        <end position="162"/>
    </location>
</feature>
<dbReference type="InterPro" id="IPR033928">
    <property type="entry name" value="EPS8_PTB"/>
</dbReference>
<protein>
    <recommendedName>
        <fullName evidence="1">PTB domain-containing protein</fullName>
    </recommendedName>
</protein>
<dbReference type="GO" id="GO:0003779">
    <property type="term" value="F:actin binding"/>
    <property type="evidence" value="ECO:0007669"/>
    <property type="project" value="TreeGrafter"/>
</dbReference>
<dbReference type="Gene3D" id="2.30.29.30">
    <property type="entry name" value="Pleckstrin-homology domain (PH domain)/Phosphotyrosine-binding domain (PTB)"/>
    <property type="match status" value="1"/>
</dbReference>
<proteinExistence type="predicted"/>
<evidence type="ECO:0000313" key="2">
    <source>
        <dbReference type="Ensembl" id="ENSGEVP00005020840.1"/>
    </source>
</evidence>
<accession>A0A8C4Y6G3</accession>
<reference evidence="2" key="2">
    <citation type="submission" date="2025-09" db="UniProtKB">
        <authorList>
            <consortium name="Ensembl"/>
        </authorList>
    </citation>
    <scope>IDENTIFICATION</scope>
</reference>
<evidence type="ECO:0000313" key="3">
    <source>
        <dbReference type="Proteomes" id="UP000694390"/>
    </source>
</evidence>
<dbReference type="Pfam" id="PF08416">
    <property type="entry name" value="PTB"/>
    <property type="match status" value="1"/>
</dbReference>
<dbReference type="GeneTree" id="ENSGT00940000158125"/>
<dbReference type="CDD" id="cd01210">
    <property type="entry name" value="PTB_EPS8"/>
    <property type="match status" value="1"/>
</dbReference>
<dbReference type="GO" id="GO:0032587">
    <property type="term" value="C:ruffle membrane"/>
    <property type="evidence" value="ECO:0007669"/>
    <property type="project" value="TreeGrafter"/>
</dbReference>
<sequence>AGWEPVPPRGDRPLPHPPFIICPSLYTEQRKKYSNFIMADVSQYTVNHLVTFPVGEAAELHSVEDAVRKVAAMDAQGQLWAQEMLLQVTGSAIRLLDVHSKEELESYGLAGVLRCEAVLPSARAHSLLLLVCQEPQQTQPDAHFFQEVGGLTLGEDGENAVVSSSPHAKRAGHPEACWIAGGKSWVF</sequence>
<dbReference type="GO" id="GO:0031982">
    <property type="term" value="C:vesicle"/>
    <property type="evidence" value="ECO:0007669"/>
    <property type="project" value="TreeGrafter"/>
</dbReference>
<dbReference type="PANTHER" id="PTHR12287">
    <property type="entry name" value="EPIDERMAL GROWTH FACTOR RECEPTOR KINASE SUBSTRATE EPS8-RELATED PROTEIN"/>
    <property type="match status" value="1"/>
</dbReference>
<dbReference type="SUPFAM" id="SSF50729">
    <property type="entry name" value="PH domain-like"/>
    <property type="match status" value="1"/>
</dbReference>
<dbReference type="GO" id="GO:0007266">
    <property type="term" value="P:Rho protein signal transduction"/>
    <property type="evidence" value="ECO:0007669"/>
    <property type="project" value="TreeGrafter"/>
</dbReference>
<reference evidence="2" key="1">
    <citation type="submission" date="2025-08" db="UniProtKB">
        <authorList>
            <consortium name="Ensembl"/>
        </authorList>
    </citation>
    <scope>IDENTIFICATION</scope>
</reference>